<reference evidence="5" key="1">
    <citation type="submission" date="2020-04" db="EMBL/GenBank/DDBJ databases">
        <authorList>
            <person name="Chiriac C."/>
            <person name="Salcher M."/>
            <person name="Ghai R."/>
            <person name="Kavagutti S V."/>
        </authorList>
    </citation>
    <scope>NUCLEOTIDE SEQUENCE</scope>
</reference>
<feature type="compositionally biased region" description="Low complexity" evidence="4">
    <location>
        <begin position="366"/>
        <end position="383"/>
    </location>
</feature>
<keyword evidence="1" id="KW-1188">Viral release from host cell</keyword>
<protein>
    <submittedName>
        <fullName evidence="5">COG4695 Phage-related protein</fullName>
    </submittedName>
</protein>
<dbReference type="Gene3D" id="3.40.140.120">
    <property type="match status" value="1"/>
</dbReference>
<keyword evidence="1" id="KW-0118">Viral capsid assembly</keyword>
<keyword evidence="2" id="KW-1160">Virus entry into host cell</keyword>
<dbReference type="Pfam" id="PF04860">
    <property type="entry name" value="Phage_portal"/>
    <property type="match status" value="1"/>
</dbReference>
<sequence>MGFIDRVLGREVLVDSYVPEERASFIPSRANFVVNEVAALSLIPVSRCISVLETSAMQIPVEVYRGIDKIDSPSWLQTPDIEKGVSQAEFIGETVVSMALYGNAYWKLTRGTRGLSNIEVVPANLVSIEQDVYGNNTYFINGVRQATDSFKHLKLWSIPGDIYGQGPLQRHKSIILSAKDLQDYADNWFKTSAVPTGILTTSEFLSADIALSNKDAFVKSQQDRSVAVLSSGLNYSPVALNPEEAQFLENQKYIARQIATMFGVPSMYLGMSVEGSGMTYTNGNEDRQKLFEDGLQQYTTRISQALSDLLPRGQEAEFNLTNFLRPNTLNRYQSYQVGLNAGFLTVDEVRELEGLPAMKMQDVATPVDPQPVDNNQNVDVPVA</sequence>
<dbReference type="InterPro" id="IPR006944">
    <property type="entry name" value="Phage/GTA_portal"/>
</dbReference>
<evidence type="ECO:0000313" key="5">
    <source>
        <dbReference type="EMBL" id="CAB4155387.1"/>
    </source>
</evidence>
<gene>
    <name evidence="5" type="ORF">UFOVP660_4</name>
</gene>
<evidence type="ECO:0000256" key="3">
    <source>
        <dbReference type="ARBA" id="ARBA00023219"/>
    </source>
</evidence>
<dbReference type="InterPro" id="IPR006427">
    <property type="entry name" value="Portal_HK97"/>
</dbReference>
<keyword evidence="2" id="KW-1171">Viral genome ejection through host cell envelope</keyword>
<organism evidence="5">
    <name type="scientific">uncultured Caudovirales phage</name>
    <dbReference type="NCBI Taxonomy" id="2100421"/>
    <lineage>
        <taxon>Viruses</taxon>
        <taxon>Duplodnaviria</taxon>
        <taxon>Heunggongvirae</taxon>
        <taxon>Uroviricota</taxon>
        <taxon>Caudoviricetes</taxon>
        <taxon>Peduoviridae</taxon>
        <taxon>Maltschvirus</taxon>
        <taxon>Maltschvirus maltsch</taxon>
    </lineage>
</organism>
<dbReference type="EMBL" id="LR796627">
    <property type="protein sequence ID" value="CAB4155387.1"/>
    <property type="molecule type" value="Genomic_DNA"/>
</dbReference>
<dbReference type="Gene3D" id="3.30.1120.70">
    <property type="match status" value="1"/>
</dbReference>
<feature type="region of interest" description="Disordered" evidence="4">
    <location>
        <begin position="364"/>
        <end position="383"/>
    </location>
</feature>
<evidence type="ECO:0000256" key="4">
    <source>
        <dbReference type="SAM" id="MobiDB-lite"/>
    </source>
</evidence>
<proteinExistence type="predicted"/>
<dbReference type="NCBIfam" id="TIGR01537">
    <property type="entry name" value="portal_HK97"/>
    <property type="match status" value="1"/>
</dbReference>
<accession>A0A6J5N9H3</accession>
<keyword evidence="2" id="KW-1162">Viral penetration into host cytoplasm</keyword>
<name>A0A6J5N9H3_9CAUD</name>
<keyword evidence="3" id="KW-0231">Viral genome packaging</keyword>
<evidence type="ECO:0000256" key="1">
    <source>
        <dbReference type="ARBA" id="ARBA00022950"/>
    </source>
</evidence>
<dbReference type="Gene3D" id="1.20.1270.210">
    <property type="match status" value="1"/>
</dbReference>
<evidence type="ECO:0000256" key="2">
    <source>
        <dbReference type="ARBA" id="ARBA00023009"/>
    </source>
</evidence>